<name>A0A5C3MQZ9_9AGAR</name>
<evidence type="ECO:0000256" key="7">
    <source>
        <dbReference type="ARBA" id="ARBA00022801"/>
    </source>
</evidence>
<dbReference type="InterPro" id="IPR000300">
    <property type="entry name" value="IPPc"/>
</dbReference>
<feature type="region of interest" description="Disordered" evidence="9">
    <location>
        <begin position="210"/>
        <end position="299"/>
    </location>
</feature>
<dbReference type="GO" id="GO:0016020">
    <property type="term" value="C:membrane"/>
    <property type="evidence" value="ECO:0007669"/>
    <property type="project" value="InterPro"/>
</dbReference>
<dbReference type="STRING" id="68775.A0A5C3MQZ9"/>
<feature type="domain" description="SAC" evidence="11">
    <location>
        <begin position="501"/>
        <end position="850"/>
    </location>
</feature>
<dbReference type="GO" id="GO:0004439">
    <property type="term" value="F:phosphatidylinositol-4,5-bisphosphate 5-phosphatase activity"/>
    <property type="evidence" value="ECO:0007669"/>
    <property type="project" value="UniProtKB-EC"/>
</dbReference>
<dbReference type="InterPro" id="IPR036691">
    <property type="entry name" value="Endo/exonu/phosph_ase_sf"/>
</dbReference>
<dbReference type="EMBL" id="ML213591">
    <property type="protein sequence ID" value="TFK43681.1"/>
    <property type="molecule type" value="Genomic_DNA"/>
</dbReference>
<keyword evidence="7" id="KW-0378">Hydrolase</keyword>
<feature type="transmembrane region" description="Helical" evidence="10">
    <location>
        <begin position="138"/>
        <end position="161"/>
    </location>
</feature>
<feature type="transmembrane region" description="Helical" evidence="10">
    <location>
        <begin position="51"/>
        <end position="81"/>
    </location>
</feature>
<organism evidence="12 13">
    <name type="scientific">Crucibulum laeve</name>
    <dbReference type="NCBI Taxonomy" id="68775"/>
    <lineage>
        <taxon>Eukaryota</taxon>
        <taxon>Fungi</taxon>
        <taxon>Dikarya</taxon>
        <taxon>Basidiomycota</taxon>
        <taxon>Agaricomycotina</taxon>
        <taxon>Agaricomycetes</taxon>
        <taxon>Agaricomycetidae</taxon>
        <taxon>Agaricales</taxon>
        <taxon>Agaricineae</taxon>
        <taxon>Nidulariaceae</taxon>
        <taxon>Crucibulum</taxon>
    </lineage>
</organism>
<dbReference type="PROSITE" id="PS50275">
    <property type="entry name" value="SAC"/>
    <property type="match status" value="1"/>
</dbReference>
<evidence type="ECO:0000313" key="13">
    <source>
        <dbReference type="Proteomes" id="UP000308652"/>
    </source>
</evidence>
<sequence>MGLLHYISYGAVLAAFAFVTLSLASGLLYVSELIEEHSRTAKVIGQRGIYVIILLHVLLYFFDALPLLHTAFSITCHIIYLQNFSHTWPIISLTSPSFLASCALVVADHFIWFFHFAKMTNEAKHLRTYRGPVPNVPGFTEIASFFGICVWLAPLFLFLSLSANDNALPLSAIEPASPSVSTSNVPYSPSRTSLIRSMLAFFSFDKIPRMRPKPSRKDTSEGLIAPRTPSAPRTPHLPPPSPSPQYNVPRSPGRSMTQELDVHLSPNMNFKLNPPPRRSSQGPINGPVRRPTGDSSQVFGQRRTTMPMDMDDDTTPEYGYTWDTMLSGTHVDVGELRSFIPQAMYLYLGNGPRALYLVTSSHDEKFGRPARALIFRAGEGHSQAVVEFLPKDEVDLGALVRLTNRVVKGCLGLISVENDVFLAVVTSATEVGNTRHSAVKQESVARIHEVSFYSLTSSTWDDLSAATEPLLGPDAIETSINRDNYAQNIATQVFEHPCMPLTKILSSGSFYYALETQWDLSSRLAVRLARDPSTLKDASHFDGRFVWNEYIIRSLLDFRERLDVHERAELDECQFIILAIQGYVGVFTMALPAPPTNGSPAVATLALISRLGWKRAGTRFNTRGVDDDGNCANFVETETIFSTDQHSVSYVQVRGSVPLFWEQQGLQTFGQRIQITRPHASQPAFERHFMQVMEEYGSVHAINLLGTKENEAILTNAYARHLQIAHNALGDDLGITHFDFHNAVRIGGHDSVIRDLRRMESITDHIERFGFLMSDATADEIITDQKGVFRTNCLDCLDRTNFVQDILSRTTLEQYLRLVRLEWMQSNTLWTHHRELWAENGDALSKIYAGTGALNTSFTRSGKRTLAGVLSDATKSVSRAYINNFQDKSKQVAIDMFLGNLSNQQQVTIFDPIHDSVRTALQRRLSEYSTTKQCAILVGTWNLNGRPPSESLLPWLFPRETVDDPDMFVLGFQEIVPLTAQQIVQTDPDKRRVWEAKILETLDHRPNKKSDYVLLRSEQLVGTALLILVKSELTAVIRNVEGATRKTGLRGMSGNKGAVGIRLEYHDTSFCFLTAHLAAGHTMIEERNADYRTIANGLHFLKGKTIQSHENVIWLADTNYRIDLDNSTVRSLAERNDFDSLFAADQLRQAMDLGTAFVGFEEGPLLFPPTYRYDLGTDNYDTSEKMRIPAWTDRILYRGSQLDLAVYSRSELYGSDHKPVFGIFRAEVRIIDSLKRATLSRLLLESVVTTDAGEKLDEKLASLVLPADTGELPPPSSDETAWWNGPDRPDGAVPISELLKLDTAVRKGNPFDSPEDSPLSSPSTSDEELYTHALTLQTPMAPVPAGRRPPPPPPPPRPTEE</sequence>
<dbReference type="InterPro" id="IPR002013">
    <property type="entry name" value="SAC_dom"/>
</dbReference>
<comment type="similarity">
    <text evidence="2">Belongs to the synaptojanin family.</text>
</comment>
<dbReference type="GO" id="GO:0005737">
    <property type="term" value="C:cytoplasm"/>
    <property type="evidence" value="ECO:0007669"/>
    <property type="project" value="UniProtKB-SubCell"/>
</dbReference>
<comment type="subcellular location">
    <subcellularLocation>
        <location evidence="1">Cytoplasm</location>
    </subcellularLocation>
</comment>
<keyword evidence="10" id="KW-1133">Transmembrane helix</keyword>
<feature type="region of interest" description="Disordered" evidence="9">
    <location>
        <begin position="1266"/>
        <end position="1289"/>
    </location>
</feature>
<dbReference type="Proteomes" id="UP000308652">
    <property type="component" value="Unassembled WGS sequence"/>
</dbReference>
<keyword evidence="8" id="KW-0653">Protein transport</keyword>
<dbReference type="InterPro" id="IPR007277">
    <property type="entry name" value="Svp26/Tex261"/>
</dbReference>
<dbReference type="GO" id="GO:0043813">
    <property type="term" value="F:phosphatidylinositol-3,5-bisphosphate 5-phosphatase activity"/>
    <property type="evidence" value="ECO:0007669"/>
    <property type="project" value="TreeGrafter"/>
</dbReference>
<keyword evidence="6" id="KW-0963">Cytoplasm</keyword>
<dbReference type="FunFam" id="3.60.10.10:FF:000029">
    <property type="entry name" value="Inositol polyphosphate 5-phosphatase"/>
    <property type="match status" value="1"/>
</dbReference>
<reference evidence="12 13" key="1">
    <citation type="journal article" date="2019" name="Nat. Ecol. Evol.">
        <title>Megaphylogeny resolves global patterns of mushroom evolution.</title>
        <authorList>
            <person name="Varga T."/>
            <person name="Krizsan K."/>
            <person name="Foldi C."/>
            <person name="Dima B."/>
            <person name="Sanchez-Garcia M."/>
            <person name="Sanchez-Ramirez S."/>
            <person name="Szollosi G.J."/>
            <person name="Szarkandi J.G."/>
            <person name="Papp V."/>
            <person name="Albert L."/>
            <person name="Andreopoulos W."/>
            <person name="Angelini C."/>
            <person name="Antonin V."/>
            <person name="Barry K.W."/>
            <person name="Bougher N.L."/>
            <person name="Buchanan P."/>
            <person name="Buyck B."/>
            <person name="Bense V."/>
            <person name="Catcheside P."/>
            <person name="Chovatia M."/>
            <person name="Cooper J."/>
            <person name="Damon W."/>
            <person name="Desjardin D."/>
            <person name="Finy P."/>
            <person name="Geml J."/>
            <person name="Haridas S."/>
            <person name="Hughes K."/>
            <person name="Justo A."/>
            <person name="Karasinski D."/>
            <person name="Kautmanova I."/>
            <person name="Kiss B."/>
            <person name="Kocsube S."/>
            <person name="Kotiranta H."/>
            <person name="LaButti K.M."/>
            <person name="Lechner B.E."/>
            <person name="Liimatainen K."/>
            <person name="Lipzen A."/>
            <person name="Lukacs Z."/>
            <person name="Mihaltcheva S."/>
            <person name="Morgado L.N."/>
            <person name="Niskanen T."/>
            <person name="Noordeloos M.E."/>
            <person name="Ohm R.A."/>
            <person name="Ortiz-Santana B."/>
            <person name="Ovrebo C."/>
            <person name="Racz N."/>
            <person name="Riley R."/>
            <person name="Savchenko A."/>
            <person name="Shiryaev A."/>
            <person name="Soop K."/>
            <person name="Spirin V."/>
            <person name="Szebenyi C."/>
            <person name="Tomsovsky M."/>
            <person name="Tulloss R.E."/>
            <person name="Uehling J."/>
            <person name="Grigoriev I.V."/>
            <person name="Vagvolgyi C."/>
            <person name="Papp T."/>
            <person name="Martin F.M."/>
            <person name="Miettinen O."/>
            <person name="Hibbett D.S."/>
            <person name="Nagy L.G."/>
        </authorList>
    </citation>
    <scope>NUCLEOTIDE SEQUENCE [LARGE SCALE GENOMIC DNA]</scope>
    <source>
        <strain evidence="12 13">CBS 166.37</strain>
    </source>
</reference>
<dbReference type="OrthoDB" id="405996at2759"/>
<evidence type="ECO:0000313" key="12">
    <source>
        <dbReference type="EMBL" id="TFK43681.1"/>
    </source>
</evidence>
<dbReference type="Pfam" id="PF02383">
    <property type="entry name" value="Syja_N"/>
    <property type="match status" value="1"/>
</dbReference>
<evidence type="ECO:0000256" key="3">
    <source>
        <dbReference type="ARBA" id="ARBA00009678"/>
    </source>
</evidence>
<dbReference type="SUPFAM" id="SSF56219">
    <property type="entry name" value="DNase I-like"/>
    <property type="match status" value="1"/>
</dbReference>
<dbReference type="EC" id="3.1.3.36" evidence="4"/>
<dbReference type="GO" id="GO:0006888">
    <property type="term" value="P:endoplasmic reticulum to Golgi vesicle-mediated transport"/>
    <property type="evidence" value="ECO:0007669"/>
    <property type="project" value="InterPro"/>
</dbReference>
<evidence type="ECO:0000256" key="6">
    <source>
        <dbReference type="ARBA" id="ARBA00022490"/>
    </source>
</evidence>
<feature type="transmembrane region" description="Helical" evidence="10">
    <location>
        <begin position="6"/>
        <end position="30"/>
    </location>
</feature>
<feature type="region of interest" description="Disordered" evidence="9">
    <location>
        <begin position="1305"/>
        <end position="1361"/>
    </location>
</feature>
<feature type="transmembrane region" description="Helical" evidence="10">
    <location>
        <begin position="93"/>
        <end position="117"/>
    </location>
</feature>
<dbReference type="PANTHER" id="PTHR11200">
    <property type="entry name" value="INOSITOL 5-PHOSPHATASE"/>
    <property type="match status" value="1"/>
</dbReference>
<protein>
    <recommendedName>
        <fullName evidence="4">phosphoinositide 5-phosphatase</fullName>
        <ecNumber evidence="4">3.1.3.36</ecNumber>
    </recommendedName>
</protein>
<dbReference type="PANTHER" id="PTHR11200:SF257">
    <property type="entry name" value="PHOSPHOINOSITIDE 5-PHOSPHATASE"/>
    <property type="match status" value="1"/>
</dbReference>
<dbReference type="GO" id="GO:0015031">
    <property type="term" value="P:protein transport"/>
    <property type="evidence" value="ECO:0007669"/>
    <property type="project" value="UniProtKB-KW"/>
</dbReference>
<evidence type="ECO:0000256" key="9">
    <source>
        <dbReference type="SAM" id="MobiDB-lite"/>
    </source>
</evidence>
<evidence type="ECO:0000256" key="8">
    <source>
        <dbReference type="ARBA" id="ARBA00022927"/>
    </source>
</evidence>
<dbReference type="GO" id="GO:0046856">
    <property type="term" value="P:phosphatidylinositol dephosphorylation"/>
    <property type="evidence" value="ECO:0007669"/>
    <property type="project" value="InterPro"/>
</dbReference>
<dbReference type="Pfam" id="PF04148">
    <property type="entry name" value="Erv26"/>
    <property type="match status" value="1"/>
</dbReference>
<keyword evidence="5" id="KW-0813">Transport</keyword>
<keyword evidence="10" id="KW-0812">Transmembrane</keyword>
<evidence type="ECO:0000259" key="11">
    <source>
        <dbReference type="PROSITE" id="PS50275"/>
    </source>
</evidence>
<keyword evidence="10" id="KW-0472">Membrane</keyword>
<dbReference type="Pfam" id="PF22669">
    <property type="entry name" value="Exo_endo_phos2"/>
    <property type="match status" value="1"/>
</dbReference>
<evidence type="ECO:0000256" key="10">
    <source>
        <dbReference type="SAM" id="Phobius"/>
    </source>
</evidence>
<feature type="compositionally biased region" description="Pro residues" evidence="9">
    <location>
        <begin position="1347"/>
        <end position="1361"/>
    </location>
</feature>
<evidence type="ECO:0000256" key="1">
    <source>
        <dbReference type="ARBA" id="ARBA00004496"/>
    </source>
</evidence>
<evidence type="ECO:0000256" key="2">
    <source>
        <dbReference type="ARBA" id="ARBA00008943"/>
    </source>
</evidence>
<gene>
    <name evidence="12" type="ORF">BDQ12DRAFT_709400</name>
</gene>
<dbReference type="InterPro" id="IPR046985">
    <property type="entry name" value="IP5"/>
</dbReference>
<dbReference type="SMART" id="SM00128">
    <property type="entry name" value="IPPc"/>
    <property type="match status" value="1"/>
</dbReference>
<evidence type="ECO:0000256" key="4">
    <source>
        <dbReference type="ARBA" id="ARBA00013044"/>
    </source>
</evidence>
<dbReference type="GO" id="GO:0097020">
    <property type="term" value="F:COPII receptor activity"/>
    <property type="evidence" value="ECO:0007669"/>
    <property type="project" value="InterPro"/>
</dbReference>
<dbReference type="Gene3D" id="3.60.10.10">
    <property type="entry name" value="Endonuclease/exonuclease/phosphatase"/>
    <property type="match status" value="1"/>
</dbReference>
<comment type="similarity">
    <text evidence="3">In the central section; belongs to the inositol 1,4,5-trisphosphate 5-phosphatase family.</text>
</comment>
<accession>A0A5C3MQZ9</accession>
<evidence type="ECO:0000256" key="5">
    <source>
        <dbReference type="ARBA" id="ARBA00022448"/>
    </source>
</evidence>
<proteinExistence type="inferred from homology"/>
<keyword evidence="13" id="KW-1185">Reference proteome</keyword>